<sequence length="216" mass="24224">MTMFVIIVTVVSLIFSATAAIDNDTIQVPLSTTCRGGLGQIYYFKYQSEDFIYSQSDNFQIIPKLEIKFYLVQPTLFKITFQGRLYHNYGITYTFIQVVVNGNLIIGNKVIPNTVNRGHLVPTLTYQQRESNADIDRHGGHYYFESATAQQVYVQTGCTRIALVYLAPGTLTFNVGIRSSIRPGTIGYSVLMFEATQIDPNANINMPLITFTSTSL</sequence>
<evidence type="ECO:0000313" key="3">
    <source>
        <dbReference type="EMBL" id="CAF1540137.1"/>
    </source>
</evidence>
<dbReference type="Proteomes" id="UP000681722">
    <property type="component" value="Unassembled WGS sequence"/>
</dbReference>
<evidence type="ECO:0000256" key="1">
    <source>
        <dbReference type="SAM" id="SignalP"/>
    </source>
</evidence>
<dbReference type="Proteomes" id="UP000677228">
    <property type="component" value="Unassembled WGS sequence"/>
</dbReference>
<accession>A0A815VVU3</accession>
<evidence type="ECO:0000313" key="2">
    <source>
        <dbReference type="EMBL" id="CAF1501391.1"/>
    </source>
</evidence>
<dbReference type="AlphaFoldDB" id="A0A815VVU3"/>
<reference evidence="3" key="1">
    <citation type="submission" date="2021-02" db="EMBL/GenBank/DDBJ databases">
        <authorList>
            <person name="Nowell W R."/>
        </authorList>
    </citation>
    <scope>NUCLEOTIDE SEQUENCE</scope>
</reference>
<dbReference type="EMBL" id="CAJNOK010034154">
    <property type="protein sequence ID" value="CAF1501391.1"/>
    <property type="molecule type" value="Genomic_DNA"/>
</dbReference>
<dbReference type="EMBL" id="CAJOBA010056162">
    <property type="protein sequence ID" value="CAF4289789.1"/>
    <property type="molecule type" value="Genomic_DNA"/>
</dbReference>
<evidence type="ECO:0000313" key="6">
    <source>
        <dbReference type="Proteomes" id="UP000663829"/>
    </source>
</evidence>
<evidence type="ECO:0000313" key="4">
    <source>
        <dbReference type="EMBL" id="CAF4289789.1"/>
    </source>
</evidence>
<dbReference type="Proteomes" id="UP000682733">
    <property type="component" value="Unassembled WGS sequence"/>
</dbReference>
<feature type="chain" id="PRO_5036229140" evidence="1">
    <location>
        <begin position="21"/>
        <end position="216"/>
    </location>
</feature>
<organism evidence="3 6">
    <name type="scientific">Didymodactylos carnosus</name>
    <dbReference type="NCBI Taxonomy" id="1234261"/>
    <lineage>
        <taxon>Eukaryota</taxon>
        <taxon>Metazoa</taxon>
        <taxon>Spiralia</taxon>
        <taxon>Gnathifera</taxon>
        <taxon>Rotifera</taxon>
        <taxon>Eurotatoria</taxon>
        <taxon>Bdelloidea</taxon>
        <taxon>Philodinida</taxon>
        <taxon>Philodinidae</taxon>
        <taxon>Didymodactylos</taxon>
    </lineage>
</organism>
<keyword evidence="6" id="KW-1185">Reference proteome</keyword>
<evidence type="ECO:0000313" key="5">
    <source>
        <dbReference type="EMBL" id="CAF4400410.1"/>
    </source>
</evidence>
<keyword evidence="1" id="KW-0732">Signal</keyword>
<gene>
    <name evidence="3" type="ORF">GPM918_LOCUS38582</name>
    <name evidence="2" type="ORF">OVA965_LOCUS36954</name>
    <name evidence="5" type="ORF">SRO942_LOCUS39414</name>
    <name evidence="4" type="ORF">TMI583_LOCUS37991</name>
</gene>
<proteinExistence type="predicted"/>
<dbReference type="Proteomes" id="UP000663829">
    <property type="component" value="Unassembled WGS sequence"/>
</dbReference>
<feature type="signal peptide" evidence="1">
    <location>
        <begin position="1"/>
        <end position="20"/>
    </location>
</feature>
<comment type="caution">
    <text evidence="3">The sequence shown here is derived from an EMBL/GenBank/DDBJ whole genome shotgun (WGS) entry which is preliminary data.</text>
</comment>
<protein>
    <submittedName>
        <fullName evidence="3">Uncharacterized protein</fullName>
    </submittedName>
</protein>
<name>A0A815VVU3_9BILA</name>
<dbReference type="EMBL" id="CAJNOQ010025760">
    <property type="protein sequence ID" value="CAF1540137.1"/>
    <property type="molecule type" value="Genomic_DNA"/>
</dbReference>
<dbReference type="EMBL" id="CAJOBC010091387">
    <property type="protein sequence ID" value="CAF4400410.1"/>
    <property type="molecule type" value="Genomic_DNA"/>
</dbReference>